<proteinExistence type="predicted"/>
<dbReference type="EMBL" id="CAJJDM010000060">
    <property type="protein sequence ID" value="CAD8078191.1"/>
    <property type="molecule type" value="Genomic_DNA"/>
</dbReference>
<comment type="caution">
    <text evidence="2">The sequence shown here is derived from an EMBL/GenBank/DDBJ whole genome shotgun (WGS) entry which is preliminary data.</text>
</comment>
<dbReference type="PANTHER" id="PTHR12599">
    <property type="entry name" value="PTERIN-4-ALPHA-CARBINOLAMINE DEHYDRATASE"/>
    <property type="match status" value="1"/>
</dbReference>
<evidence type="ECO:0000256" key="1">
    <source>
        <dbReference type="ARBA" id="ARBA00030497"/>
    </source>
</evidence>
<dbReference type="GO" id="GO:0008124">
    <property type="term" value="F:4-alpha-hydroxytetrahydrobiopterin dehydratase activity"/>
    <property type="evidence" value="ECO:0007669"/>
    <property type="project" value="InterPro"/>
</dbReference>
<accession>A0A8S1MIC3</accession>
<name>A0A8S1MIC3_PARPR</name>
<keyword evidence="3" id="KW-1185">Reference proteome</keyword>
<dbReference type="InterPro" id="IPR001533">
    <property type="entry name" value="Pterin_deHydtase"/>
</dbReference>
<protein>
    <recommendedName>
        <fullName evidence="1">4-alpha-hydroxy-tetrahydropterin dehydratase</fullName>
    </recommendedName>
</protein>
<dbReference type="Pfam" id="PF01329">
    <property type="entry name" value="Pterin_4a"/>
    <property type="match status" value="1"/>
</dbReference>
<dbReference type="GO" id="GO:0006729">
    <property type="term" value="P:tetrahydrobiopterin biosynthetic process"/>
    <property type="evidence" value="ECO:0007669"/>
    <property type="project" value="InterPro"/>
</dbReference>
<dbReference type="OMA" id="NHVENQT"/>
<evidence type="ECO:0000313" key="3">
    <source>
        <dbReference type="Proteomes" id="UP000688137"/>
    </source>
</evidence>
<sequence>MYRYVSSELGFRTPALINSIKIFVRDFSDIPSISVSRLNTEEINQALEIHSLQWQQSTDSTKLIKEFKFSNFKQTFVFMGSVSQVADQMQHFPKWVQKGNKVTVEMTTQDCKGISVKDILLAYTMESIANHVENQTVENVCDTIKVSTNQLLNNWNSNFTKTEDVFQGFQKNIVQL</sequence>
<dbReference type="PANTHER" id="PTHR12599:SF0">
    <property type="entry name" value="PTERIN-4-ALPHA-CARBINOLAMINE DEHYDRATASE"/>
    <property type="match status" value="1"/>
</dbReference>
<dbReference type="AlphaFoldDB" id="A0A8S1MIC3"/>
<evidence type="ECO:0000313" key="2">
    <source>
        <dbReference type="EMBL" id="CAD8078191.1"/>
    </source>
</evidence>
<reference evidence="2" key="1">
    <citation type="submission" date="2021-01" db="EMBL/GenBank/DDBJ databases">
        <authorList>
            <consortium name="Genoscope - CEA"/>
            <person name="William W."/>
        </authorList>
    </citation>
    <scope>NUCLEOTIDE SEQUENCE</scope>
</reference>
<organism evidence="2 3">
    <name type="scientific">Paramecium primaurelia</name>
    <dbReference type="NCBI Taxonomy" id="5886"/>
    <lineage>
        <taxon>Eukaryota</taxon>
        <taxon>Sar</taxon>
        <taxon>Alveolata</taxon>
        <taxon>Ciliophora</taxon>
        <taxon>Intramacronucleata</taxon>
        <taxon>Oligohymenophorea</taxon>
        <taxon>Peniculida</taxon>
        <taxon>Parameciidae</taxon>
        <taxon>Paramecium</taxon>
    </lineage>
</organism>
<dbReference type="Proteomes" id="UP000688137">
    <property type="component" value="Unassembled WGS sequence"/>
</dbReference>
<gene>
    <name evidence="2" type="ORF">PPRIM_AZ9-3.1.T0590210</name>
</gene>